<keyword evidence="8" id="KW-0175">Coiled coil</keyword>
<dbReference type="InterPro" id="IPR036322">
    <property type="entry name" value="WD40_repeat_dom_sf"/>
</dbReference>
<evidence type="ECO:0000256" key="3">
    <source>
        <dbReference type="ARBA" id="ARBA00022816"/>
    </source>
</evidence>
<dbReference type="SUPFAM" id="SSF50978">
    <property type="entry name" value="WD40 repeat-like"/>
    <property type="match status" value="1"/>
</dbReference>
<dbReference type="InterPro" id="IPR037700">
    <property type="entry name" value="NUP88/NUP82"/>
</dbReference>
<evidence type="ECO:0000256" key="8">
    <source>
        <dbReference type="SAM" id="Coils"/>
    </source>
</evidence>
<sequence>MRYNFEVNNEQNQDSSRQSLTPNEGVQWVPLQTHPVFTSAATAEAEDGDNAGRSPPRNLVAWDGASQLYFWDSSKHCLHRISIRLGEPEPTSVLAASPSKVLLADVQIEFVVIKISINRSRSALLLCGANSLCVMYLYGRTSSKDNTVVCRTLMVGSQNYFNETNAIHALQALWHPCSDTHLGILSSDSVFRIFDLSSDVLQPEQEYYLQPVEPGRSRTAASLCPVDFAFGGDHLWDRFSVFVLFSDGSVYILCPIIPFGSVYKRESVLELYSDAHTFGLKSANPTAVSNSNLAISWLEATFSELADEPVKKENLLTIKAHPYALFDASLCLQGPLRKVSHGREDEDLAARGAECEGHAVSFLYNLVSKDSILVIAWSGGQLQIDALADEIQPVWAVGSPPRLHADSHNRILGLAMICESVSGELPVVKLDQSVGSTVWLGYPPPLLRLAIVDLALPRKRGSDSHIITFVDPLMPERIFAVHGGIDSIVLHFLPFTNQSGVNDETARSPSVHPVLSTCLGESSSPPPLCGFVALSDSFGYSWMIGMTSSRECIVLEMQNWNLLLPAHFDSEKNPINSEKIKERSAPVIISKELVSGPKVILVPQASPNLRSVAADSIEGRSTLHQYFRLFHENYVEYAHKVYFELKHHGPQLKRIIDDQHARLGEAQQKLMKVEDKESGLKDRIDRAVQLHSHLEMRLHQLRNLPGVHKKPLTIAELEFKSELDQFAGVELDALHSSLDTLKARLRRYRQLSKGNAQNQQRPVSGKNSVQDSQISQLKSSLEKLSLVNSENMKKVVLVESALKMQENGR</sequence>
<evidence type="ECO:0000256" key="4">
    <source>
        <dbReference type="ARBA" id="ARBA00022927"/>
    </source>
</evidence>
<dbReference type="PANTHER" id="PTHR13257">
    <property type="entry name" value="NUCLEOPORIN NUP84-RELATED"/>
    <property type="match status" value="1"/>
</dbReference>
<reference evidence="10" key="1">
    <citation type="submission" date="2018-02" db="EMBL/GenBank/DDBJ databases">
        <title>Rhizophora mucronata_Transcriptome.</title>
        <authorList>
            <person name="Meera S.P."/>
            <person name="Sreeshan A."/>
            <person name="Augustine A."/>
        </authorList>
    </citation>
    <scope>NUCLEOTIDE SEQUENCE</scope>
    <source>
        <tissue evidence="10">Leaf</tissue>
    </source>
</reference>
<dbReference type="GO" id="GO:0000055">
    <property type="term" value="P:ribosomal large subunit export from nucleus"/>
    <property type="evidence" value="ECO:0007669"/>
    <property type="project" value="InterPro"/>
</dbReference>
<dbReference type="GO" id="GO:0006606">
    <property type="term" value="P:protein import into nucleus"/>
    <property type="evidence" value="ECO:0007669"/>
    <property type="project" value="TreeGrafter"/>
</dbReference>
<keyword evidence="7" id="KW-0539">Nucleus</keyword>
<dbReference type="GO" id="GO:0006406">
    <property type="term" value="P:mRNA export from nucleus"/>
    <property type="evidence" value="ECO:0007669"/>
    <property type="project" value="TreeGrafter"/>
</dbReference>
<feature type="compositionally biased region" description="Polar residues" evidence="9">
    <location>
        <begin position="752"/>
        <end position="771"/>
    </location>
</feature>
<evidence type="ECO:0000313" key="10">
    <source>
        <dbReference type="EMBL" id="MBX27838.1"/>
    </source>
</evidence>
<keyword evidence="2" id="KW-0813">Transport</keyword>
<evidence type="ECO:0000256" key="7">
    <source>
        <dbReference type="ARBA" id="ARBA00023242"/>
    </source>
</evidence>
<evidence type="ECO:0000256" key="2">
    <source>
        <dbReference type="ARBA" id="ARBA00022448"/>
    </source>
</evidence>
<feature type="coiled-coil region" evidence="8">
    <location>
        <begin position="656"/>
        <end position="683"/>
    </location>
</feature>
<evidence type="ECO:0000256" key="5">
    <source>
        <dbReference type="ARBA" id="ARBA00023010"/>
    </source>
</evidence>
<comment type="subcellular location">
    <subcellularLocation>
        <location evidence="1">Nucleus</location>
        <location evidence="1">Nuclear pore complex</location>
    </subcellularLocation>
</comment>
<dbReference type="GO" id="GO:0000056">
    <property type="term" value="P:ribosomal small subunit export from nucleus"/>
    <property type="evidence" value="ECO:0007669"/>
    <property type="project" value="InterPro"/>
</dbReference>
<keyword evidence="3" id="KW-0509">mRNA transport</keyword>
<keyword evidence="4" id="KW-0653">Protein transport</keyword>
<accession>A0A2P2MC93</accession>
<proteinExistence type="predicted"/>
<evidence type="ECO:0000256" key="9">
    <source>
        <dbReference type="SAM" id="MobiDB-lite"/>
    </source>
</evidence>
<keyword evidence="5" id="KW-0811">Translocation</keyword>
<dbReference type="AlphaFoldDB" id="A0A2P2MC93"/>
<dbReference type="GO" id="GO:0017056">
    <property type="term" value="F:structural constituent of nuclear pore"/>
    <property type="evidence" value="ECO:0007669"/>
    <property type="project" value="InterPro"/>
</dbReference>
<name>A0A2P2MC93_RHIMU</name>
<protein>
    <submittedName>
        <fullName evidence="10">Uncharacterized protein MANES_10G013600</fullName>
    </submittedName>
</protein>
<dbReference type="EMBL" id="GGEC01047354">
    <property type="protein sequence ID" value="MBX27838.1"/>
    <property type="molecule type" value="Transcribed_RNA"/>
</dbReference>
<keyword evidence="6" id="KW-0906">Nuclear pore complex</keyword>
<feature type="region of interest" description="Disordered" evidence="9">
    <location>
        <begin position="1"/>
        <end position="21"/>
    </location>
</feature>
<dbReference type="GO" id="GO:0005643">
    <property type="term" value="C:nuclear pore"/>
    <property type="evidence" value="ECO:0007669"/>
    <property type="project" value="UniProtKB-SubCell"/>
</dbReference>
<evidence type="ECO:0000256" key="6">
    <source>
        <dbReference type="ARBA" id="ARBA00023132"/>
    </source>
</evidence>
<evidence type="ECO:0000256" key="1">
    <source>
        <dbReference type="ARBA" id="ARBA00004567"/>
    </source>
</evidence>
<organism evidence="10">
    <name type="scientific">Rhizophora mucronata</name>
    <name type="common">Asiatic mangrove</name>
    <dbReference type="NCBI Taxonomy" id="61149"/>
    <lineage>
        <taxon>Eukaryota</taxon>
        <taxon>Viridiplantae</taxon>
        <taxon>Streptophyta</taxon>
        <taxon>Embryophyta</taxon>
        <taxon>Tracheophyta</taxon>
        <taxon>Spermatophyta</taxon>
        <taxon>Magnoliopsida</taxon>
        <taxon>eudicotyledons</taxon>
        <taxon>Gunneridae</taxon>
        <taxon>Pentapetalae</taxon>
        <taxon>rosids</taxon>
        <taxon>fabids</taxon>
        <taxon>Malpighiales</taxon>
        <taxon>Rhizophoraceae</taxon>
        <taxon>Rhizophora</taxon>
    </lineage>
</organism>
<dbReference type="PANTHER" id="PTHR13257:SF0">
    <property type="entry name" value="NUCLEAR PORE COMPLEX PROTEIN NUP88"/>
    <property type="match status" value="1"/>
</dbReference>
<feature type="region of interest" description="Disordered" evidence="9">
    <location>
        <begin position="752"/>
        <end position="774"/>
    </location>
</feature>